<dbReference type="EMBL" id="LR786423">
    <property type="protein sequence ID" value="CAB3260881.1"/>
    <property type="molecule type" value="mRNA"/>
</dbReference>
<feature type="region of interest" description="Disordered" evidence="1">
    <location>
        <begin position="753"/>
        <end position="783"/>
    </location>
</feature>
<feature type="compositionally biased region" description="Polar residues" evidence="1">
    <location>
        <begin position="444"/>
        <end position="464"/>
    </location>
</feature>
<feature type="region of interest" description="Disordered" evidence="1">
    <location>
        <begin position="679"/>
        <end position="718"/>
    </location>
</feature>
<reference evidence="2" key="1">
    <citation type="submission" date="2020-04" db="EMBL/GenBank/DDBJ databases">
        <authorList>
            <person name="Neveu A P."/>
        </authorList>
    </citation>
    <scope>NUCLEOTIDE SEQUENCE</scope>
    <source>
        <tissue evidence="2">Whole embryo</tissue>
    </source>
</reference>
<organism evidence="2">
    <name type="scientific">Phallusia mammillata</name>
    <dbReference type="NCBI Taxonomy" id="59560"/>
    <lineage>
        <taxon>Eukaryota</taxon>
        <taxon>Metazoa</taxon>
        <taxon>Chordata</taxon>
        <taxon>Tunicata</taxon>
        <taxon>Ascidiacea</taxon>
        <taxon>Phlebobranchia</taxon>
        <taxon>Ascidiidae</taxon>
        <taxon>Phallusia</taxon>
    </lineage>
</organism>
<accession>A0A6F9DHA3</accession>
<feature type="compositionally biased region" description="Basic and acidic residues" evidence="1">
    <location>
        <begin position="344"/>
        <end position="360"/>
    </location>
</feature>
<feature type="region of interest" description="Disordered" evidence="1">
    <location>
        <begin position="119"/>
        <end position="183"/>
    </location>
</feature>
<gene>
    <name evidence="2" type="primary">LOC100176163</name>
</gene>
<feature type="compositionally biased region" description="Basic and acidic residues" evidence="1">
    <location>
        <begin position="519"/>
        <end position="543"/>
    </location>
</feature>
<feature type="region of interest" description="Disordered" evidence="1">
    <location>
        <begin position="431"/>
        <end position="490"/>
    </location>
</feature>
<feature type="compositionally biased region" description="Basic and acidic residues" evidence="1">
    <location>
        <begin position="1045"/>
        <end position="1054"/>
    </location>
</feature>
<name>A0A6F9DHA3_9ASCI</name>
<feature type="region of interest" description="Disordered" evidence="1">
    <location>
        <begin position="583"/>
        <end position="647"/>
    </location>
</feature>
<dbReference type="GO" id="GO:0035082">
    <property type="term" value="P:axoneme assembly"/>
    <property type="evidence" value="ECO:0007669"/>
    <property type="project" value="TreeGrafter"/>
</dbReference>
<feature type="region of interest" description="Disordered" evidence="1">
    <location>
        <begin position="291"/>
        <end position="367"/>
    </location>
</feature>
<proteinExistence type="evidence at transcript level"/>
<protein>
    <submittedName>
        <fullName evidence="2">Uncharacterized protein LOC100176163</fullName>
    </submittedName>
</protein>
<feature type="compositionally biased region" description="Basic and acidic residues" evidence="1">
    <location>
        <begin position="551"/>
        <end position="560"/>
    </location>
</feature>
<dbReference type="Pfam" id="PF15261">
    <property type="entry name" value="JHY"/>
    <property type="match status" value="1"/>
</dbReference>
<feature type="region of interest" description="Disordered" evidence="1">
    <location>
        <begin position="923"/>
        <end position="945"/>
    </location>
</feature>
<dbReference type="PANTHER" id="PTHR14726:SF1">
    <property type="entry name" value="JHY PROTEIN HOMOLOG"/>
    <property type="match status" value="1"/>
</dbReference>
<feature type="compositionally biased region" description="Polar residues" evidence="1">
    <location>
        <begin position="162"/>
        <end position="183"/>
    </location>
</feature>
<feature type="region of interest" description="Disordered" evidence="1">
    <location>
        <begin position="1043"/>
        <end position="1096"/>
    </location>
</feature>
<dbReference type="AlphaFoldDB" id="A0A6F9DHA3"/>
<feature type="compositionally biased region" description="Basic and acidic residues" evidence="1">
    <location>
        <begin position="925"/>
        <end position="938"/>
    </location>
</feature>
<dbReference type="InterPro" id="IPR027968">
    <property type="entry name" value="JHY"/>
</dbReference>
<evidence type="ECO:0000256" key="1">
    <source>
        <dbReference type="SAM" id="MobiDB-lite"/>
    </source>
</evidence>
<sequence length="1124" mass="128734">MNLTLKTIHEFIKFELFTMSSLLLHSDSLENMDEEIEGTYRVNLPQPHAVENEEEFMTNSARNIKSASYDSLDESPTYQQQRLKYATEPKKRSQKKQFEMTESLQAQLHLSLDRLSQASYNQEEKQKQINNNEKISSSPIKHFVLPPSHSTQSPIPGHIKQDAQQPESGSSGETRTVSQGKFLSLKDSLSNTSMAAIKRSNLEDSDNDDIHTVGVGDSLDGELEQNLLSEDNFNMEQSLVDSGTAKQSDPYADLRYNPEWREVDGQKSEVQTEEQKTSSQVDKHAFVIDFSERPRLPSTPPQVRQESEGDLSNLIQPSGGAITVHNTELSPTRPDSVKNQTQLHKTEHSEGGYHISRDSPVRLSADPGKLDSMNKLYEDEFARMLEMERQWARENPSQIHQGDQGVQEIGNHYHMESDHSQNLQDLKTNEFRDGKPKETYYSPRLTSNDSRTQTSSTVNNSAKSLRNRRTLHMTSHVPTPPKAPKSNRERDYIEMNKARLGRKSNSASYLEMYSKRNKQLQDEQDSRNSEKNRPSSDKPKQKSETYISRYEASRSSDPQKENGSVIGLEDAWKQQAERLKEIKDARSTQAGSKLQQRKTLKEVGNTSQFIRPRFDPEEVLKKSVSPRNVPSPRKYGNFPKSEEESSFADHPAFTTFKQQQDASFYRQQMLHEQYTRLNQHQDSSAGVSSSYQESDDSQQSDNYAQGYQHIPSHSSREVMQGDSRYFYINNESDQNHRSPARPSPLMQAYQHRYDRQQASSEHQLHHHHQQQHYRAMELPPKPSNPLSPRDIRGDFFAEESQAQRPKFRTSPDSNLYHEQPRVYSLKKRVNFDPAVCTPDSPASRIPVPTSSQAIYKYPVPLPPTNNSINRTVGSYASSPRSGMQYAYEGDREVTWSATIPGSGNHQQSVPLLPPIIGATNSRAVNEQREDLDSSRASDDAGGSYLEQYERQKQKAKYKRYTLEDYKNLKRDLNLGGLGPDLLSAKEKMGKIDRARKYAEFIRQQHKSNQQVVQRKTLDGDETTLDDETLLKRDDDKHRFVVGADSEEKRREQKEKRKRAMEYARQVPKPKTIFNTSQGAEKTPRKPNTLDNNGEPLDWDLLKTLQERHEREKALVADFSSTKLT</sequence>
<evidence type="ECO:0000313" key="2">
    <source>
        <dbReference type="EMBL" id="CAB3260881.1"/>
    </source>
</evidence>
<feature type="region of interest" description="Disordered" evidence="1">
    <location>
        <begin position="517"/>
        <end position="565"/>
    </location>
</feature>
<dbReference type="PANTHER" id="PTHR14726">
    <property type="entry name" value="JHY PROTEIN HOMOLOG"/>
    <property type="match status" value="1"/>
</dbReference>
<feature type="compositionally biased region" description="Basic and acidic residues" evidence="1">
    <location>
        <begin position="612"/>
        <end position="621"/>
    </location>
</feature>